<organism evidence="1 2">
    <name type="scientific">Malus domestica</name>
    <name type="common">Apple</name>
    <name type="synonym">Pyrus malus</name>
    <dbReference type="NCBI Taxonomy" id="3750"/>
    <lineage>
        <taxon>Eukaryota</taxon>
        <taxon>Viridiplantae</taxon>
        <taxon>Streptophyta</taxon>
        <taxon>Embryophyta</taxon>
        <taxon>Tracheophyta</taxon>
        <taxon>Spermatophyta</taxon>
        <taxon>Magnoliopsida</taxon>
        <taxon>eudicotyledons</taxon>
        <taxon>Gunneridae</taxon>
        <taxon>Pentapetalae</taxon>
        <taxon>rosids</taxon>
        <taxon>fabids</taxon>
        <taxon>Rosales</taxon>
        <taxon>Rosaceae</taxon>
        <taxon>Amygdaloideae</taxon>
        <taxon>Maleae</taxon>
        <taxon>Malus</taxon>
    </lineage>
</organism>
<evidence type="ECO:0000313" key="2">
    <source>
        <dbReference type="Proteomes" id="UP000290289"/>
    </source>
</evidence>
<keyword evidence="2" id="KW-1185">Reference proteome</keyword>
<reference evidence="1 2" key="1">
    <citation type="submission" date="2018-10" db="EMBL/GenBank/DDBJ databases">
        <title>A high-quality apple genome assembly.</title>
        <authorList>
            <person name="Hu J."/>
        </authorList>
    </citation>
    <scope>NUCLEOTIDE SEQUENCE [LARGE SCALE GENOMIC DNA]</scope>
    <source>
        <strain evidence="2">cv. HFTH1</strain>
        <tissue evidence="1">Young leaf</tissue>
    </source>
</reference>
<name>A0A498HN28_MALDO</name>
<dbReference type="EMBL" id="RDQH01000342">
    <property type="protein sequence ID" value="RXH70817.1"/>
    <property type="molecule type" value="Genomic_DNA"/>
</dbReference>
<protein>
    <submittedName>
        <fullName evidence="1">Uncharacterized protein</fullName>
    </submittedName>
</protein>
<gene>
    <name evidence="1" type="ORF">DVH24_015439</name>
</gene>
<accession>A0A498HN28</accession>
<evidence type="ECO:0000313" key="1">
    <source>
        <dbReference type="EMBL" id="RXH70817.1"/>
    </source>
</evidence>
<sequence length="120" mass="14301">MPFELRSVLRMSRKLHSELGMFWLDNIDLLGQVILTIEIFVDPQNFSEILTRKGLTFEWNDYPEPFSRTEKLPCSNTCTCSLSLSLLRVENPKYMFMFHIQAQDMYQCPTEDRYLMLYDN</sequence>
<dbReference type="Proteomes" id="UP000290289">
    <property type="component" value="Chromosome 16"/>
</dbReference>
<comment type="caution">
    <text evidence="1">The sequence shown here is derived from an EMBL/GenBank/DDBJ whole genome shotgun (WGS) entry which is preliminary data.</text>
</comment>
<proteinExistence type="predicted"/>
<dbReference type="AlphaFoldDB" id="A0A498HN28"/>